<feature type="repeat" description="ANK" evidence="3">
    <location>
        <begin position="166"/>
        <end position="202"/>
    </location>
</feature>
<name>A0AAV2ZJA2_PYXAD</name>
<dbReference type="GO" id="GO:0071356">
    <property type="term" value="P:cellular response to tumor necrosis factor"/>
    <property type="evidence" value="ECO:0007669"/>
    <property type="project" value="TreeGrafter"/>
</dbReference>
<feature type="repeat" description="ANK" evidence="3">
    <location>
        <begin position="236"/>
        <end position="261"/>
    </location>
</feature>
<dbReference type="Pfam" id="PF00023">
    <property type="entry name" value="Ank"/>
    <property type="match status" value="1"/>
</dbReference>
<sequence>MEAASPLDLSIRKSVLDDMSRNPAGLWTKGTVQVAKTLKEVKMENMKSPAGGHSELLEETGLYKDQACLPLRKRRFPQSPKEEKPLVKRIDDSEWTRQYYNSYMAMPIAPPSAYYQESSAAYVPTTLYSTPAIMTPRPMRLVPAVHFNSELDLHADIIAATQADEDGDTALHIAVVHENISAVQRVIALLNHGRINLDILNNLRQTPLHLAVITKQPELVGLLLEHGSLPYIQDRNGQTCIHLACEYESIDCLEVLLKAGAKDLEATNYQGMTALHIAVSTGRRDLTFCLLRHGANVNAVDIKSGQSPLIQAVEGSQEELVSLLIQHGAQVNQLTYAGNTALHVASGRGLTEITRLLLKSGADGSIKNCHNDTALTVAKDRKMGSGNRHSWEAPGYVTCQPPTVLVLDKPTSGPN</sequence>
<dbReference type="Pfam" id="PF13857">
    <property type="entry name" value="Ank_5"/>
    <property type="match status" value="1"/>
</dbReference>
<keyword evidence="5" id="KW-1185">Reference proteome</keyword>
<dbReference type="InterPro" id="IPR051070">
    <property type="entry name" value="NF-kappa-B_inhibitor"/>
</dbReference>
<dbReference type="PANTHER" id="PTHR46680">
    <property type="entry name" value="NF-KAPPA-B INHIBITOR ALPHA"/>
    <property type="match status" value="1"/>
</dbReference>
<dbReference type="InterPro" id="IPR036770">
    <property type="entry name" value="Ankyrin_rpt-contain_sf"/>
</dbReference>
<dbReference type="InterPro" id="IPR002110">
    <property type="entry name" value="Ankyrin_rpt"/>
</dbReference>
<evidence type="ECO:0000256" key="2">
    <source>
        <dbReference type="ARBA" id="ARBA00023043"/>
    </source>
</evidence>
<dbReference type="SUPFAM" id="SSF48403">
    <property type="entry name" value="Ankyrin repeat"/>
    <property type="match status" value="1"/>
</dbReference>
<gene>
    <name evidence="4" type="ORF">GDO54_003508</name>
</gene>
<accession>A0AAV2ZJA2</accession>
<dbReference type="Proteomes" id="UP001181693">
    <property type="component" value="Unassembled WGS sequence"/>
</dbReference>
<dbReference type="Gene3D" id="1.25.40.20">
    <property type="entry name" value="Ankyrin repeat-containing domain"/>
    <property type="match status" value="1"/>
</dbReference>
<dbReference type="AlphaFoldDB" id="A0AAV2ZJA2"/>
<comment type="caution">
    <text evidence="4">The sequence shown here is derived from an EMBL/GenBank/DDBJ whole genome shotgun (WGS) entry which is preliminary data.</text>
</comment>
<protein>
    <recommendedName>
        <fullName evidence="6">B-cell lymphoma 3 protein</fullName>
    </recommendedName>
</protein>
<feature type="repeat" description="ANK" evidence="3">
    <location>
        <begin position="304"/>
        <end position="336"/>
    </location>
</feature>
<dbReference type="EMBL" id="DYDO01000011">
    <property type="protein sequence ID" value="DBA16076.1"/>
    <property type="molecule type" value="Genomic_DNA"/>
</dbReference>
<dbReference type="Pfam" id="PF12796">
    <property type="entry name" value="Ank_2"/>
    <property type="match status" value="1"/>
</dbReference>
<dbReference type="PROSITE" id="PS50088">
    <property type="entry name" value="ANK_REPEAT"/>
    <property type="match status" value="6"/>
</dbReference>
<keyword evidence="2 3" id="KW-0040">ANK repeat</keyword>
<feature type="repeat" description="ANK" evidence="3">
    <location>
        <begin position="203"/>
        <end position="235"/>
    </location>
</feature>
<evidence type="ECO:0000313" key="4">
    <source>
        <dbReference type="EMBL" id="DBA16076.1"/>
    </source>
</evidence>
<evidence type="ECO:0000256" key="1">
    <source>
        <dbReference type="ARBA" id="ARBA00022737"/>
    </source>
</evidence>
<dbReference type="GO" id="GO:0051059">
    <property type="term" value="F:NF-kappaB binding"/>
    <property type="evidence" value="ECO:0007669"/>
    <property type="project" value="TreeGrafter"/>
</dbReference>
<evidence type="ECO:0008006" key="6">
    <source>
        <dbReference type="Google" id="ProtNLM"/>
    </source>
</evidence>
<evidence type="ECO:0000256" key="3">
    <source>
        <dbReference type="PROSITE-ProRule" id="PRU00023"/>
    </source>
</evidence>
<keyword evidence="1" id="KW-0677">Repeat</keyword>
<dbReference type="PANTHER" id="PTHR46680:SF2">
    <property type="entry name" value="NF-KAPPA-B INHIBITOR ZETA"/>
    <property type="match status" value="1"/>
</dbReference>
<dbReference type="PRINTS" id="PR01415">
    <property type="entry name" value="ANKYRIN"/>
</dbReference>
<proteinExistence type="predicted"/>
<organism evidence="4 5">
    <name type="scientific">Pyxicephalus adspersus</name>
    <name type="common">African bullfrog</name>
    <dbReference type="NCBI Taxonomy" id="30357"/>
    <lineage>
        <taxon>Eukaryota</taxon>
        <taxon>Metazoa</taxon>
        <taxon>Chordata</taxon>
        <taxon>Craniata</taxon>
        <taxon>Vertebrata</taxon>
        <taxon>Euteleostomi</taxon>
        <taxon>Amphibia</taxon>
        <taxon>Batrachia</taxon>
        <taxon>Anura</taxon>
        <taxon>Neobatrachia</taxon>
        <taxon>Ranoidea</taxon>
        <taxon>Pyxicephalidae</taxon>
        <taxon>Pyxicephalinae</taxon>
        <taxon>Pyxicephalus</taxon>
    </lineage>
</organism>
<dbReference type="GO" id="GO:0005829">
    <property type="term" value="C:cytosol"/>
    <property type="evidence" value="ECO:0007669"/>
    <property type="project" value="TreeGrafter"/>
</dbReference>
<feature type="repeat" description="ANK" evidence="3">
    <location>
        <begin position="270"/>
        <end position="302"/>
    </location>
</feature>
<dbReference type="PROSITE" id="PS50297">
    <property type="entry name" value="ANK_REP_REGION"/>
    <property type="match status" value="5"/>
</dbReference>
<reference evidence="4" key="1">
    <citation type="thesis" date="2020" institute="ProQuest LLC" country="789 East Eisenhower Parkway, Ann Arbor, MI, USA">
        <title>Comparative Genomics and Chromosome Evolution.</title>
        <authorList>
            <person name="Mudd A.B."/>
        </authorList>
    </citation>
    <scope>NUCLEOTIDE SEQUENCE</scope>
    <source>
        <strain evidence="4">1538</strain>
        <tissue evidence="4">Blood</tissue>
    </source>
</reference>
<feature type="repeat" description="ANK" evidence="3">
    <location>
        <begin position="337"/>
        <end position="369"/>
    </location>
</feature>
<evidence type="ECO:0000313" key="5">
    <source>
        <dbReference type="Proteomes" id="UP001181693"/>
    </source>
</evidence>
<dbReference type="SMART" id="SM00248">
    <property type="entry name" value="ANK"/>
    <property type="match status" value="6"/>
</dbReference>